<name>A0A4Z1T4Y6_GIAMU</name>
<dbReference type="Pfam" id="PF12796">
    <property type="entry name" value="Ank_2"/>
    <property type="match status" value="1"/>
</dbReference>
<dbReference type="Pfam" id="PF00023">
    <property type="entry name" value="Ank"/>
    <property type="match status" value="1"/>
</dbReference>
<dbReference type="OrthoDB" id="341259at2759"/>
<comment type="caution">
    <text evidence="2">The sequence shown here is derived from an EMBL/GenBank/DDBJ whole genome shotgun (WGS) entry which is preliminary data.</text>
</comment>
<protein>
    <submittedName>
        <fullName evidence="2">Ankyrin repeat protein 1</fullName>
    </submittedName>
</protein>
<accession>A0A4Z1T4Y6</accession>
<dbReference type="InterPro" id="IPR002110">
    <property type="entry name" value="Ankyrin_rpt"/>
</dbReference>
<keyword evidence="3" id="KW-1185">Reference proteome</keyword>
<dbReference type="SMART" id="SM00248">
    <property type="entry name" value="ANK"/>
    <property type="match status" value="3"/>
</dbReference>
<sequence>MLEKMAHLLPTEWQRGYSETFHDVCESLKGGDLEKASNHLLQVQDAMISHLHACREQISTPEERFFRAYSEIYYGCNEVENREACAAVDPQTLAYLSLALKKPSILHWLASQPSTPSLSKPDDPSEITPPSPLMLPRRLGLTPLLRAATTEGQRQLKPELLLAAGAIHGDPELTSLMYAAHRGDTEFLRFVLGLEVRIATKEGWTALMYAAYGGQPEAVEVLLPYEAGMVATEGWTALLLAAHYGHADCARLLAPHEFHLQLPGNVTAIDVSNARGHQDCADAIQKALNTQN</sequence>
<reference evidence="2 3" key="1">
    <citation type="submission" date="2019-05" db="EMBL/GenBank/DDBJ databases">
        <title>The compact genome of Giardia muris reveals important steps in the evolution of intestinal protozoan parasites.</title>
        <authorList>
            <person name="Xu F."/>
            <person name="Jimenez-Gonzalez A."/>
            <person name="Einarsson E."/>
            <person name="Astvaldsson A."/>
            <person name="Peirasmaki D."/>
            <person name="Eckmann L."/>
            <person name="Andersson J.O."/>
            <person name="Svard S.G."/>
            <person name="Jerlstrom-Hultqvist J."/>
        </authorList>
    </citation>
    <scope>NUCLEOTIDE SEQUENCE [LARGE SCALE GENOMIC DNA]</scope>
    <source>
        <strain evidence="2 3">Roberts-Thomson</strain>
    </source>
</reference>
<dbReference type="AlphaFoldDB" id="A0A4Z1T4Y6"/>
<dbReference type="Proteomes" id="UP000315496">
    <property type="component" value="Chromosome 3"/>
</dbReference>
<proteinExistence type="predicted"/>
<dbReference type="InterPro" id="IPR036770">
    <property type="entry name" value="Ankyrin_rpt-contain_sf"/>
</dbReference>
<dbReference type="PANTHER" id="PTHR24120:SF4">
    <property type="entry name" value="GH07239P"/>
    <property type="match status" value="1"/>
</dbReference>
<evidence type="ECO:0000256" key="1">
    <source>
        <dbReference type="SAM" id="MobiDB-lite"/>
    </source>
</evidence>
<gene>
    <name evidence="2" type="ORF">GMRT_10814</name>
</gene>
<dbReference type="SUPFAM" id="SSF48403">
    <property type="entry name" value="Ankyrin repeat"/>
    <property type="match status" value="1"/>
</dbReference>
<dbReference type="VEuPathDB" id="GiardiaDB:GMRT_10814"/>
<dbReference type="PANTHER" id="PTHR24120">
    <property type="entry name" value="GH07239P"/>
    <property type="match status" value="1"/>
</dbReference>
<feature type="region of interest" description="Disordered" evidence="1">
    <location>
        <begin position="113"/>
        <end position="132"/>
    </location>
</feature>
<evidence type="ECO:0000313" key="3">
    <source>
        <dbReference type="Proteomes" id="UP000315496"/>
    </source>
</evidence>
<organism evidence="2 3">
    <name type="scientific">Giardia muris</name>
    <dbReference type="NCBI Taxonomy" id="5742"/>
    <lineage>
        <taxon>Eukaryota</taxon>
        <taxon>Metamonada</taxon>
        <taxon>Diplomonadida</taxon>
        <taxon>Hexamitidae</taxon>
        <taxon>Giardiinae</taxon>
        <taxon>Giardia</taxon>
    </lineage>
</organism>
<evidence type="ECO:0000313" key="2">
    <source>
        <dbReference type="EMBL" id="TNJ27511.1"/>
    </source>
</evidence>
<dbReference type="EMBL" id="VDLU01000003">
    <property type="protein sequence ID" value="TNJ27511.1"/>
    <property type="molecule type" value="Genomic_DNA"/>
</dbReference>
<dbReference type="Gene3D" id="1.25.40.20">
    <property type="entry name" value="Ankyrin repeat-containing domain"/>
    <property type="match status" value="1"/>
</dbReference>